<comment type="caution">
    <text evidence="10">The sequence shown here is derived from an EMBL/GenBank/DDBJ whole genome shotgun (WGS) entry which is preliminary data.</text>
</comment>
<keyword evidence="4 8" id="KW-0227">DNA damage</keyword>
<dbReference type="GO" id="GO:0043590">
    <property type="term" value="C:bacterial nucleoid"/>
    <property type="evidence" value="ECO:0007669"/>
    <property type="project" value="TreeGrafter"/>
</dbReference>
<comment type="function">
    <text evidence="1 8">Involved in DNA repair and RecF pathway recombination.</text>
</comment>
<dbReference type="InterPro" id="IPR022572">
    <property type="entry name" value="DNA_rep/recomb_RecO_N"/>
</dbReference>
<dbReference type="InterPro" id="IPR037278">
    <property type="entry name" value="ARFGAP/RecO"/>
</dbReference>
<dbReference type="Pfam" id="PF11967">
    <property type="entry name" value="RecO_N"/>
    <property type="match status" value="1"/>
</dbReference>
<dbReference type="HAMAP" id="MF_00201">
    <property type="entry name" value="RecO"/>
    <property type="match status" value="1"/>
</dbReference>
<keyword evidence="6 8" id="KW-0234">DNA repair</keyword>
<proteinExistence type="inferred from homology"/>
<dbReference type="GO" id="GO:0006302">
    <property type="term" value="P:double-strand break repair"/>
    <property type="evidence" value="ECO:0007669"/>
    <property type="project" value="TreeGrafter"/>
</dbReference>
<dbReference type="NCBIfam" id="TIGR00613">
    <property type="entry name" value="reco"/>
    <property type="match status" value="1"/>
</dbReference>
<evidence type="ECO:0000313" key="10">
    <source>
        <dbReference type="EMBL" id="PKQ28688.1"/>
    </source>
</evidence>
<dbReference type="InterPro" id="IPR012340">
    <property type="entry name" value="NA-bd_OB-fold"/>
</dbReference>
<dbReference type="Gene3D" id="1.20.1440.120">
    <property type="entry name" value="Recombination protein O, C-terminal domain"/>
    <property type="match status" value="1"/>
</dbReference>
<dbReference type="InterPro" id="IPR003717">
    <property type="entry name" value="RecO"/>
</dbReference>
<evidence type="ECO:0000256" key="2">
    <source>
        <dbReference type="ARBA" id="ARBA00007452"/>
    </source>
</evidence>
<dbReference type="EMBL" id="PHEX01000008">
    <property type="protein sequence ID" value="PKQ28688.1"/>
    <property type="molecule type" value="Genomic_DNA"/>
</dbReference>
<evidence type="ECO:0000256" key="5">
    <source>
        <dbReference type="ARBA" id="ARBA00023172"/>
    </source>
</evidence>
<dbReference type="AlphaFoldDB" id="A0A2N3G7T9"/>
<keyword evidence="5 8" id="KW-0233">DNA recombination</keyword>
<sequence>MVELPMAREMDPLASSAAASRKRIKRGRPEYKDEGIVLRSYKLGESDKILRVFTRENGKRSAVARGVRKTSSRFGARVEPLTHTMLFLHRGRSMDTVKQVEILTSFEELREDLRLFVSASEMVELIDSITTEDEPNPRLFDLALLGLRLLKERPAKAGFTLAFFEFKVMGAEGFELMVGGCACCGGELEKEGSFSLRLGGLICAACKSGRSMDTGKLVRIDTKSVELMLWMASHGLGEWPEELKERTSQEMELLMGNVLEHWMEREFRSHRVARSVSDVQGYEY</sequence>
<dbReference type="Proteomes" id="UP000233654">
    <property type="component" value="Unassembled WGS sequence"/>
</dbReference>
<evidence type="ECO:0000256" key="3">
    <source>
        <dbReference type="ARBA" id="ARBA00021310"/>
    </source>
</evidence>
<dbReference type="Gene3D" id="2.40.50.140">
    <property type="entry name" value="Nucleic acid-binding proteins"/>
    <property type="match status" value="1"/>
</dbReference>
<comment type="similarity">
    <text evidence="2 8">Belongs to the RecO family.</text>
</comment>
<dbReference type="PANTHER" id="PTHR33991">
    <property type="entry name" value="DNA REPAIR PROTEIN RECO"/>
    <property type="match status" value="1"/>
</dbReference>
<gene>
    <name evidence="8" type="primary">recO</name>
    <name evidence="10" type="ORF">CVT63_01550</name>
</gene>
<dbReference type="SUPFAM" id="SSF50249">
    <property type="entry name" value="Nucleic acid-binding proteins"/>
    <property type="match status" value="1"/>
</dbReference>
<evidence type="ECO:0000256" key="4">
    <source>
        <dbReference type="ARBA" id="ARBA00022763"/>
    </source>
</evidence>
<evidence type="ECO:0000259" key="9">
    <source>
        <dbReference type="Pfam" id="PF11967"/>
    </source>
</evidence>
<dbReference type="PANTHER" id="PTHR33991:SF1">
    <property type="entry name" value="DNA REPAIR PROTEIN RECO"/>
    <property type="match status" value="1"/>
</dbReference>
<evidence type="ECO:0000256" key="6">
    <source>
        <dbReference type="ARBA" id="ARBA00023204"/>
    </source>
</evidence>
<accession>A0A2N3G7T9</accession>
<evidence type="ECO:0000256" key="1">
    <source>
        <dbReference type="ARBA" id="ARBA00003065"/>
    </source>
</evidence>
<reference evidence="10 11" key="1">
    <citation type="journal article" date="2017" name="ISME J.">
        <title>Potential for microbial H2 and metal transformations associated with novel bacteria and archaea in deep terrestrial subsurface sediments.</title>
        <authorList>
            <person name="Hernsdorf A.W."/>
            <person name="Amano Y."/>
            <person name="Miyakawa K."/>
            <person name="Ise K."/>
            <person name="Suzuki Y."/>
            <person name="Anantharaman K."/>
            <person name="Probst A."/>
            <person name="Burstein D."/>
            <person name="Thomas B.C."/>
            <person name="Banfield J.F."/>
        </authorList>
    </citation>
    <scope>NUCLEOTIDE SEQUENCE [LARGE SCALE GENOMIC DNA]</scope>
    <source>
        <strain evidence="10">HGW-Actinobacteria-3</strain>
    </source>
</reference>
<name>A0A2N3G7T9_9ACTN</name>
<evidence type="ECO:0000256" key="7">
    <source>
        <dbReference type="ARBA" id="ARBA00033409"/>
    </source>
</evidence>
<dbReference type="Pfam" id="PF02565">
    <property type="entry name" value="RecO_C"/>
    <property type="match status" value="1"/>
</dbReference>
<protein>
    <recommendedName>
        <fullName evidence="3 8">DNA repair protein RecO</fullName>
    </recommendedName>
    <alternativeName>
        <fullName evidence="7 8">Recombination protein O</fullName>
    </alternativeName>
</protein>
<feature type="domain" description="DNA replication/recombination mediator RecO N-terminal" evidence="9">
    <location>
        <begin position="30"/>
        <end position="106"/>
    </location>
</feature>
<dbReference type="InterPro" id="IPR042242">
    <property type="entry name" value="RecO_C"/>
</dbReference>
<organism evidence="10 11">
    <name type="scientific">Candidatus Anoxymicrobium japonicum</name>
    <dbReference type="NCBI Taxonomy" id="2013648"/>
    <lineage>
        <taxon>Bacteria</taxon>
        <taxon>Bacillati</taxon>
        <taxon>Actinomycetota</taxon>
        <taxon>Candidatus Geothermincolia</taxon>
        <taxon>Candidatus Geothermincolales</taxon>
        <taxon>Candidatus Anoxymicrobiaceae</taxon>
        <taxon>Candidatus Anoxymicrobium</taxon>
    </lineage>
</organism>
<evidence type="ECO:0000313" key="11">
    <source>
        <dbReference type="Proteomes" id="UP000233654"/>
    </source>
</evidence>
<dbReference type="GO" id="GO:0006310">
    <property type="term" value="P:DNA recombination"/>
    <property type="evidence" value="ECO:0007669"/>
    <property type="project" value="UniProtKB-UniRule"/>
</dbReference>
<dbReference type="SUPFAM" id="SSF57863">
    <property type="entry name" value="ArfGap/RecO-like zinc finger"/>
    <property type="match status" value="1"/>
</dbReference>
<evidence type="ECO:0000256" key="8">
    <source>
        <dbReference type="HAMAP-Rule" id="MF_00201"/>
    </source>
</evidence>